<evidence type="ECO:0000259" key="1">
    <source>
        <dbReference type="Pfam" id="PF05678"/>
    </source>
</evidence>
<dbReference type="AlphaFoldDB" id="A0AAD2EH00"/>
<dbReference type="Proteomes" id="UP000834106">
    <property type="component" value="Chromosome 23"/>
</dbReference>
<accession>A0AAD2EH00</accession>
<feature type="domain" description="VQ" evidence="1">
    <location>
        <begin position="33"/>
        <end position="52"/>
    </location>
</feature>
<gene>
    <name evidence="2" type="ORF">FPE_LOCUS35105</name>
</gene>
<name>A0AAD2EH00_9LAMI</name>
<dbReference type="Pfam" id="PF05678">
    <property type="entry name" value="VQ"/>
    <property type="match status" value="1"/>
</dbReference>
<evidence type="ECO:0000313" key="2">
    <source>
        <dbReference type="EMBL" id="CAI9787675.1"/>
    </source>
</evidence>
<proteinExistence type="predicted"/>
<dbReference type="InterPro" id="IPR008889">
    <property type="entry name" value="VQ"/>
</dbReference>
<keyword evidence="3" id="KW-1185">Reference proteome</keyword>
<evidence type="ECO:0000313" key="3">
    <source>
        <dbReference type="Proteomes" id="UP000834106"/>
    </source>
</evidence>
<dbReference type="EMBL" id="OU503058">
    <property type="protein sequence ID" value="CAI9787675.1"/>
    <property type="molecule type" value="Genomic_DNA"/>
</dbReference>
<sequence length="164" mass="18600">MGKKPKSAQVPMKIPKKINKKQITSTLLKTLRPKVYITDSSNFKTLVQQLTGNENSTLLLSSPSPVEIIQDHAYQENSWDLSFNTSGFSTQLESSPSPDLQTPETLDYVMENSLNSKNIEFSSYYGDTELLLLEMDPALHNYDACYAMIQQEVYVYDHNFSGFI</sequence>
<organism evidence="2 3">
    <name type="scientific">Fraxinus pennsylvanica</name>
    <dbReference type="NCBI Taxonomy" id="56036"/>
    <lineage>
        <taxon>Eukaryota</taxon>
        <taxon>Viridiplantae</taxon>
        <taxon>Streptophyta</taxon>
        <taxon>Embryophyta</taxon>
        <taxon>Tracheophyta</taxon>
        <taxon>Spermatophyta</taxon>
        <taxon>Magnoliopsida</taxon>
        <taxon>eudicotyledons</taxon>
        <taxon>Gunneridae</taxon>
        <taxon>Pentapetalae</taxon>
        <taxon>asterids</taxon>
        <taxon>lamiids</taxon>
        <taxon>Lamiales</taxon>
        <taxon>Oleaceae</taxon>
        <taxon>Oleeae</taxon>
        <taxon>Fraxinus</taxon>
    </lineage>
</organism>
<reference evidence="2" key="1">
    <citation type="submission" date="2023-05" db="EMBL/GenBank/DDBJ databases">
        <authorList>
            <person name="Huff M."/>
        </authorList>
    </citation>
    <scope>NUCLEOTIDE SEQUENCE</scope>
</reference>
<protein>
    <recommendedName>
        <fullName evidence="1">VQ domain-containing protein</fullName>
    </recommendedName>
</protein>